<accession>A0A9W7EGE8</accession>
<reference evidence="2" key="1">
    <citation type="journal article" date="2023" name="Commun. Biol.">
        <title>Genome analysis of Parmales, the sister group of diatoms, reveals the evolutionary specialization of diatoms from phago-mixotrophs to photoautotrophs.</title>
        <authorList>
            <person name="Ban H."/>
            <person name="Sato S."/>
            <person name="Yoshikawa S."/>
            <person name="Yamada K."/>
            <person name="Nakamura Y."/>
            <person name="Ichinomiya M."/>
            <person name="Sato N."/>
            <person name="Blanc-Mathieu R."/>
            <person name="Endo H."/>
            <person name="Kuwata A."/>
            <person name="Ogata H."/>
        </authorList>
    </citation>
    <scope>NUCLEOTIDE SEQUENCE [LARGE SCALE GENOMIC DNA]</scope>
</reference>
<evidence type="ECO:0000313" key="2">
    <source>
        <dbReference type="Proteomes" id="UP001162640"/>
    </source>
</evidence>
<dbReference type="InterPro" id="IPR036865">
    <property type="entry name" value="CRAL-TRIO_dom_sf"/>
</dbReference>
<name>A0A9W7EGE8_9STRA</name>
<proteinExistence type="predicted"/>
<dbReference type="InterPro" id="IPR036273">
    <property type="entry name" value="CRAL/TRIO_N_dom_sf"/>
</dbReference>
<protein>
    <submittedName>
        <fullName evidence="1">Uncharacterized protein</fullName>
    </submittedName>
</protein>
<dbReference type="SUPFAM" id="SSF46938">
    <property type="entry name" value="CRAL/TRIO N-terminal domain"/>
    <property type="match status" value="1"/>
</dbReference>
<gene>
    <name evidence="1" type="ORF">TL16_g08429</name>
</gene>
<sequence>MEVSGCPTTPITLNQSPPTASELISLSSLRTLLLPTLSLPHIAPHLELISDWKLLRFLHGYSNNIEDAKAAYERMSDFRLEYNVGYITL</sequence>
<dbReference type="Gene3D" id="3.40.525.10">
    <property type="entry name" value="CRAL-TRIO lipid binding domain"/>
    <property type="match status" value="1"/>
</dbReference>
<evidence type="ECO:0000313" key="1">
    <source>
        <dbReference type="EMBL" id="GMH80164.1"/>
    </source>
</evidence>
<comment type="caution">
    <text evidence="1">The sequence shown here is derived from an EMBL/GenBank/DDBJ whole genome shotgun (WGS) entry which is preliminary data.</text>
</comment>
<dbReference type="AlphaFoldDB" id="A0A9W7EGE8"/>
<dbReference type="Proteomes" id="UP001162640">
    <property type="component" value="Unassembled WGS sequence"/>
</dbReference>
<dbReference type="EMBL" id="BLQM01000277">
    <property type="protein sequence ID" value="GMH80164.1"/>
    <property type="molecule type" value="Genomic_DNA"/>
</dbReference>
<organism evidence="1 2">
    <name type="scientific">Triparma laevis f. inornata</name>
    <dbReference type="NCBI Taxonomy" id="1714386"/>
    <lineage>
        <taxon>Eukaryota</taxon>
        <taxon>Sar</taxon>
        <taxon>Stramenopiles</taxon>
        <taxon>Ochrophyta</taxon>
        <taxon>Bolidophyceae</taxon>
        <taxon>Parmales</taxon>
        <taxon>Triparmaceae</taxon>
        <taxon>Triparma</taxon>
    </lineage>
</organism>